<reference evidence="8 10" key="3">
    <citation type="submission" date="2018-08" db="EMBL/GenBank/DDBJ databases">
        <title>A genome reference for cultivated species of the human gut microbiota.</title>
        <authorList>
            <person name="Zou Y."/>
            <person name="Xue W."/>
            <person name="Luo G."/>
        </authorList>
    </citation>
    <scope>NUCLEOTIDE SEQUENCE [LARGE SCALE GENOMIC DNA]</scope>
    <source>
        <strain evidence="8 10">AF29-11BH</strain>
    </source>
</reference>
<keyword evidence="7" id="KW-0540">Nuclease</keyword>
<evidence type="ECO:0000256" key="3">
    <source>
        <dbReference type="ARBA" id="ARBA00013368"/>
    </source>
</evidence>
<dbReference type="PANTHER" id="PTHR32114">
    <property type="entry name" value="ABC TRANSPORTER ABCH.3"/>
    <property type="match status" value="1"/>
</dbReference>
<evidence type="ECO:0000256" key="5">
    <source>
        <dbReference type="SAM" id="MobiDB-lite"/>
    </source>
</evidence>
<dbReference type="GO" id="GO:0004527">
    <property type="term" value="F:exonuclease activity"/>
    <property type="evidence" value="ECO:0007669"/>
    <property type="project" value="UniProtKB-KW"/>
</dbReference>
<dbReference type="GO" id="GO:0016887">
    <property type="term" value="F:ATP hydrolysis activity"/>
    <property type="evidence" value="ECO:0007669"/>
    <property type="project" value="InterPro"/>
</dbReference>
<feature type="coiled-coil region" evidence="4">
    <location>
        <begin position="648"/>
        <end position="722"/>
    </location>
</feature>
<dbReference type="PANTHER" id="PTHR32114:SF2">
    <property type="entry name" value="ABC TRANSPORTER ABCH.3"/>
    <property type="match status" value="1"/>
</dbReference>
<sequence length="934" mass="100894">MRPLRLTLSAFGPYAAETTLDLEKLGKGGLYLITGDTGAGKTTIFDAITYALYDHSSSGIREGSMLRCKYADDKTPTFVELEFEVHGVRYTVRRNPEYQRPKARGEGMTTEKADATLTYPDDRPPVTKAKDVTAAVQEIIGLDYNQFSQIVLIAQGQFTKLLNASTEERSRIFRKLFRTQRYAQLQERLQAEASALNQQRTAQNAKLDSLLGGLQFSPEDPDAEALRTLCAQTVPETALSLLDTLTARQAAALEEAGTALQATEAQLDTVQQQLGAAAQAQRLAQQLAARQAELVAARPALDAARAEADRHAGDAAQLDALTAQVTQAQSALAAYDTLDALCRQQTEARDAARLAAAQAQKRRTQLDSLNAALAAAETELAALANADTRLLALQNRSAQLTQRGEALAKLEQRLADCQRQAKAAHKAQENYRAAAAAQDEARARRDALERAFLDAQAGLLAESLVEGAPCPVCGSTHHPARALLPHTAPTQAQVEAARQAAAEADRQAQNASAAAQSALATANEAKTSLRRDAETLLPERFTTPEGTVPLTFALMTNVLAEENTALQAAQTDCKAQCQQAEADCRRKAQLEADRQGKTRQRPALEQSASEADRSAAAQNASADALEGQIAERRAALPYPRRADAQAALDKLEADRSTLRTGMDTAQRKLKQAEQTVAAAEAAVEALTAQQTAAQKELPARSAEELTAQQTELTAARETLRSREKQLSAQLLPNRKTAAQYRAAAEARQTLESRWQWVSALAATAGGTLTSKQKIRLEAYIQMNYLDRILRYANTRLMQMTAGQYELERIGAENQRSQSGLDLGVIDHYNGTRRSVKTLSGGESFKASLALALGLSDEVQSSAGGIRLDTLFLDEGFGSLDEESLELAIRVLSGLTEGDRLVGIISHVGALKDRIDRQVVVHKARTGGSTVELRV</sequence>
<feature type="region of interest" description="Disordered" evidence="5">
    <location>
        <begin position="590"/>
        <end position="625"/>
    </location>
</feature>
<dbReference type="Proteomes" id="UP000260783">
    <property type="component" value="Unassembled WGS sequence"/>
</dbReference>
<protein>
    <recommendedName>
        <fullName evidence="3">Nuclease SbcCD subunit C</fullName>
    </recommendedName>
</protein>
<evidence type="ECO:0000256" key="2">
    <source>
        <dbReference type="ARBA" id="ARBA00011322"/>
    </source>
</evidence>
<evidence type="ECO:0000256" key="1">
    <source>
        <dbReference type="ARBA" id="ARBA00006930"/>
    </source>
</evidence>
<feature type="coiled-coil region" evidence="4">
    <location>
        <begin position="253"/>
        <end position="280"/>
    </location>
</feature>
<keyword evidence="7" id="KW-0378">Hydrolase</keyword>
<comment type="similarity">
    <text evidence="1">Belongs to the SMC family. SbcC subfamily.</text>
</comment>
<evidence type="ECO:0000313" key="7">
    <source>
        <dbReference type="EMBL" id="PDX73892.1"/>
    </source>
</evidence>
<dbReference type="AlphaFoldDB" id="A0A2A7A4A6"/>
<feature type="coiled-coil region" evidence="4">
    <location>
        <begin position="359"/>
        <end position="451"/>
    </location>
</feature>
<organism evidence="7 9">
    <name type="scientific">Faecalibacterium prausnitzii</name>
    <dbReference type="NCBI Taxonomy" id="853"/>
    <lineage>
        <taxon>Bacteria</taxon>
        <taxon>Bacillati</taxon>
        <taxon>Bacillota</taxon>
        <taxon>Clostridia</taxon>
        <taxon>Eubacteriales</taxon>
        <taxon>Oscillospiraceae</taxon>
        <taxon>Faecalibacterium</taxon>
    </lineage>
</organism>
<evidence type="ECO:0000313" key="9">
    <source>
        <dbReference type="Proteomes" id="UP000219901"/>
    </source>
</evidence>
<reference evidence="7 9" key="1">
    <citation type="journal article" date="2017" name="Front. Microbiol.">
        <title>New Insights into the Diversity of the Genus Faecalibacterium.</title>
        <authorList>
            <person name="Benevides L."/>
            <person name="Burman S."/>
            <person name="Martin R."/>
            <person name="Robert V."/>
            <person name="Thomas M."/>
            <person name="Miquel S."/>
            <person name="Chain F."/>
            <person name="Sokol H."/>
            <person name="Bermudez-Humaran L.G."/>
            <person name="Morrison M."/>
            <person name="Langella P."/>
            <person name="Azevedo V.A."/>
            <person name="Chatel J.M."/>
            <person name="Soares S."/>
        </authorList>
    </citation>
    <scope>NUCLEOTIDE SEQUENCE [LARGE SCALE GENOMIC DNA]</scope>
    <source>
        <strain evidence="7 9">CNCM I 4546</strain>
    </source>
</reference>
<dbReference type="InterPro" id="IPR027417">
    <property type="entry name" value="P-loop_NTPase"/>
</dbReference>
<evidence type="ECO:0000313" key="8">
    <source>
        <dbReference type="EMBL" id="RGB97826.1"/>
    </source>
</evidence>
<reference evidence="7" key="2">
    <citation type="submission" date="2017-07" db="EMBL/GenBank/DDBJ databases">
        <authorList>
            <person name="Sun Z.S."/>
            <person name="Albrecht U."/>
            <person name="Echele G."/>
            <person name="Lee C.C."/>
        </authorList>
    </citation>
    <scope>NUCLEOTIDE SEQUENCE</scope>
    <source>
        <strain evidence="7">CNCM I 4546</strain>
    </source>
</reference>
<dbReference type="EMBL" id="QVEW01000007">
    <property type="protein sequence ID" value="RGB97826.1"/>
    <property type="molecule type" value="Genomic_DNA"/>
</dbReference>
<accession>A0A2A7A4A6</accession>
<dbReference type="Pfam" id="PF13558">
    <property type="entry name" value="SbcC_Walker_B"/>
    <property type="match status" value="1"/>
</dbReference>
<dbReference type="InterPro" id="IPR038729">
    <property type="entry name" value="Rad50/SbcC_AAA"/>
</dbReference>
<keyword evidence="7" id="KW-0269">Exonuclease</keyword>
<comment type="caution">
    <text evidence="7">The sequence shown here is derived from an EMBL/GenBank/DDBJ whole genome shotgun (WGS) entry which is preliminary data.</text>
</comment>
<feature type="domain" description="Rad50/SbcC-type AAA" evidence="6">
    <location>
        <begin position="5"/>
        <end position="210"/>
    </location>
</feature>
<feature type="region of interest" description="Disordered" evidence="5">
    <location>
        <begin position="498"/>
        <end position="519"/>
    </location>
</feature>
<name>A0A2A7A4A6_9FIRM</name>
<evidence type="ECO:0000313" key="10">
    <source>
        <dbReference type="Proteomes" id="UP000260783"/>
    </source>
</evidence>
<dbReference type="GO" id="GO:0006302">
    <property type="term" value="P:double-strand break repair"/>
    <property type="evidence" value="ECO:0007669"/>
    <property type="project" value="InterPro"/>
</dbReference>
<dbReference type="RefSeq" id="WP_097782354.1">
    <property type="nucleotide sequence ID" value="NZ_CP030777.1"/>
</dbReference>
<comment type="subunit">
    <text evidence="2">Heterodimer of SbcC and SbcD.</text>
</comment>
<dbReference type="Pfam" id="PF13476">
    <property type="entry name" value="AAA_23"/>
    <property type="match status" value="1"/>
</dbReference>
<dbReference type="Gene3D" id="3.40.50.300">
    <property type="entry name" value="P-loop containing nucleotide triphosphate hydrolases"/>
    <property type="match status" value="2"/>
</dbReference>
<gene>
    <name evidence="7" type="ORF">CGS55_00545</name>
    <name evidence="8" type="ORF">DWZ04_08270</name>
</gene>
<evidence type="ECO:0000256" key="4">
    <source>
        <dbReference type="SAM" id="Coils"/>
    </source>
</evidence>
<keyword evidence="4" id="KW-0175">Coiled coil</keyword>
<dbReference type="EMBL" id="NMTV01000009">
    <property type="protein sequence ID" value="PDX73892.1"/>
    <property type="molecule type" value="Genomic_DNA"/>
</dbReference>
<proteinExistence type="inferred from homology"/>
<dbReference type="SUPFAM" id="SSF52540">
    <property type="entry name" value="P-loop containing nucleoside triphosphate hydrolases"/>
    <property type="match status" value="1"/>
</dbReference>
<evidence type="ECO:0000259" key="6">
    <source>
        <dbReference type="Pfam" id="PF13476"/>
    </source>
</evidence>
<feature type="compositionally biased region" description="Low complexity" evidence="5">
    <location>
        <begin position="605"/>
        <end position="624"/>
    </location>
</feature>
<dbReference type="Proteomes" id="UP000219901">
    <property type="component" value="Unassembled WGS sequence"/>
</dbReference>